<sequence>MLAAGKGEPPAAMSNDRGWTTGTACCSVIHETRCIVAGHLCMR</sequence>
<dbReference type="AlphaFoldDB" id="A0A2P5K8W3"/>
<comment type="caution">
    <text evidence="1">The sequence shown here is derived from an EMBL/GenBank/DDBJ whole genome shotgun (WGS) entry which is preliminary data.</text>
</comment>
<evidence type="ECO:0000313" key="1">
    <source>
        <dbReference type="EMBL" id="PPB83162.1"/>
    </source>
</evidence>
<organism evidence="1 2">
    <name type="scientific">Mycetohabitans endofungorum</name>
    <dbReference type="NCBI Taxonomy" id="417203"/>
    <lineage>
        <taxon>Bacteria</taxon>
        <taxon>Pseudomonadati</taxon>
        <taxon>Pseudomonadota</taxon>
        <taxon>Betaproteobacteria</taxon>
        <taxon>Burkholderiales</taxon>
        <taxon>Burkholderiaceae</taxon>
        <taxon>Mycetohabitans</taxon>
    </lineage>
</organism>
<name>A0A2P5K8W3_9BURK</name>
<dbReference type="Proteomes" id="UP000243096">
    <property type="component" value="Unassembled WGS sequence"/>
</dbReference>
<proteinExistence type="predicted"/>
<evidence type="ECO:0000313" key="2">
    <source>
        <dbReference type="Proteomes" id="UP000243096"/>
    </source>
</evidence>
<dbReference type="EMBL" id="PRDW01000010">
    <property type="protein sequence ID" value="PPB83162.1"/>
    <property type="molecule type" value="Genomic_DNA"/>
</dbReference>
<keyword evidence="2" id="KW-1185">Reference proteome</keyword>
<protein>
    <submittedName>
        <fullName evidence="1">Uncharacterized protein</fullName>
    </submittedName>
</protein>
<accession>A0A2P5K8W3</accession>
<gene>
    <name evidence="1" type="ORF">B0O95_110115</name>
</gene>
<reference evidence="1 2" key="1">
    <citation type="submission" date="2018-01" db="EMBL/GenBank/DDBJ databases">
        <title>Genomic Encyclopedia of Type Strains, Phase III (KMG-III): the genomes of soil and plant-associated and newly described type strains.</title>
        <authorList>
            <person name="Whitman W."/>
        </authorList>
    </citation>
    <scope>NUCLEOTIDE SEQUENCE [LARGE SCALE GENOMIC DNA]</scope>
    <source>
        <strain evidence="1 2">HKI456</strain>
    </source>
</reference>